<dbReference type="CDD" id="cd05289">
    <property type="entry name" value="MDR_like_2"/>
    <property type="match status" value="1"/>
</dbReference>
<feature type="domain" description="Enoyl reductase (ER)" evidence="4">
    <location>
        <begin position="13"/>
        <end position="343"/>
    </location>
</feature>
<dbReference type="Pfam" id="PF08240">
    <property type="entry name" value="ADH_N"/>
    <property type="match status" value="1"/>
</dbReference>
<evidence type="ECO:0000313" key="6">
    <source>
        <dbReference type="Proteomes" id="UP000239814"/>
    </source>
</evidence>
<gene>
    <name evidence="5" type="ORF">C6V83_01285</name>
</gene>
<dbReference type="Gene3D" id="3.90.180.10">
    <property type="entry name" value="Medium-chain alcohol dehydrogenases, catalytic domain"/>
    <property type="match status" value="2"/>
</dbReference>
<dbReference type="Pfam" id="PF13602">
    <property type="entry name" value="ADH_zinc_N_2"/>
    <property type="match status" value="1"/>
</dbReference>
<evidence type="ECO:0000313" key="5">
    <source>
        <dbReference type="EMBL" id="AVL99127.1"/>
    </source>
</evidence>
<protein>
    <submittedName>
        <fullName evidence="5">NADP-dependent oxidoreductase</fullName>
    </submittedName>
</protein>
<dbReference type="GO" id="GO:0016651">
    <property type="term" value="F:oxidoreductase activity, acting on NAD(P)H"/>
    <property type="evidence" value="ECO:0007669"/>
    <property type="project" value="TreeGrafter"/>
</dbReference>
<evidence type="ECO:0000256" key="3">
    <source>
        <dbReference type="SAM" id="MobiDB-lite"/>
    </source>
</evidence>
<dbReference type="Proteomes" id="UP000239814">
    <property type="component" value="Chromosome"/>
</dbReference>
<keyword evidence="6" id="KW-1185">Reference proteome</keyword>
<evidence type="ECO:0000256" key="2">
    <source>
        <dbReference type="ARBA" id="ARBA00023002"/>
    </source>
</evidence>
<dbReference type="OrthoDB" id="9801186at2"/>
<dbReference type="InterPro" id="IPR020843">
    <property type="entry name" value="ER"/>
</dbReference>
<organism evidence="5 6">
    <name type="scientific">Gordonia iterans</name>
    <dbReference type="NCBI Taxonomy" id="1004901"/>
    <lineage>
        <taxon>Bacteria</taxon>
        <taxon>Bacillati</taxon>
        <taxon>Actinomycetota</taxon>
        <taxon>Actinomycetes</taxon>
        <taxon>Mycobacteriales</taxon>
        <taxon>Gordoniaceae</taxon>
        <taxon>Gordonia</taxon>
    </lineage>
</organism>
<dbReference type="SUPFAM" id="SSF51735">
    <property type="entry name" value="NAD(P)-binding Rossmann-fold domains"/>
    <property type="match status" value="1"/>
</dbReference>
<keyword evidence="1" id="KW-0521">NADP</keyword>
<dbReference type="SMART" id="SM00829">
    <property type="entry name" value="PKS_ER"/>
    <property type="match status" value="1"/>
</dbReference>
<dbReference type="Gene3D" id="3.40.50.720">
    <property type="entry name" value="NAD(P)-binding Rossmann-like Domain"/>
    <property type="match status" value="2"/>
</dbReference>
<dbReference type="InterPro" id="IPR011032">
    <property type="entry name" value="GroES-like_sf"/>
</dbReference>
<dbReference type="RefSeq" id="WP_105940864.1">
    <property type="nucleotide sequence ID" value="NZ_CP027433.1"/>
</dbReference>
<feature type="region of interest" description="Disordered" evidence="3">
    <location>
        <begin position="187"/>
        <end position="206"/>
    </location>
</feature>
<evidence type="ECO:0000256" key="1">
    <source>
        <dbReference type="ARBA" id="ARBA00022857"/>
    </source>
</evidence>
<proteinExistence type="predicted"/>
<dbReference type="AlphaFoldDB" id="A0A2S0KBR5"/>
<dbReference type="InterPro" id="IPR013154">
    <property type="entry name" value="ADH-like_N"/>
</dbReference>
<dbReference type="SUPFAM" id="SSF50129">
    <property type="entry name" value="GroES-like"/>
    <property type="match status" value="1"/>
</dbReference>
<sequence>MTTASSWTAHGFGGLADLVLEAREVPTPGPGEITVRIVAAGVNPADLKHVLRASDPALLPMPLGYEIAGTVTAAGPGSRWAIGDRVVAFRVRGGYAEALTVPATDAFALPDHVDERAAAGLLLAGCTAAELLDRSGARPGETVLVHGTSGAVGVALLQLARLRGVRVVGTCAPSRLQEVRRFGGIPVPYRDEGGTTTDGGRLGRPGRMLDDGALHDGELRDGPILDGSALADRIRAAAPGGVVAALDTAGTDAAVAASLGLVADRSRILTVAAPAAAREHGFTALSGADPASAAYRDSVRAELVSLLADGELEVPVAQTFPLTRAREALDLVASGGAHGKVVLLP</sequence>
<accession>A0A2S0KBR5</accession>
<keyword evidence="2" id="KW-0560">Oxidoreductase</keyword>
<dbReference type="GO" id="GO:0070402">
    <property type="term" value="F:NADPH binding"/>
    <property type="evidence" value="ECO:0007669"/>
    <property type="project" value="TreeGrafter"/>
</dbReference>
<evidence type="ECO:0000259" key="4">
    <source>
        <dbReference type="SMART" id="SM00829"/>
    </source>
</evidence>
<name>A0A2S0KBR5_9ACTN</name>
<dbReference type="KEGG" id="git:C6V83_01285"/>
<reference evidence="5 6" key="1">
    <citation type="submission" date="2018-03" db="EMBL/GenBank/DDBJ databases">
        <title>Characteristics and genome of n-alkane degrading marine bacteria Gordonia iterans isolated from crude oil contaminated in Tae-an, South Korea.</title>
        <authorList>
            <person name="Lee S.-S."/>
            <person name="Kim H."/>
        </authorList>
    </citation>
    <scope>NUCLEOTIDE SEQUENCE [LARGE SCALE GENOMIC DNA]</scope>
    <source>
        <strain evidence="5 6">Co17</strain>
    </source>
</reference>
<dbReference type="EMBL" id="CP027433">
    <property type="protein sequence ID" value="AVL99127.1"/>
    <property type="molecule type" value="Genomic_DNA"/>
</dbReference>
<dbReference type="PANTHER" id="PTHR48106">
    <property type="entry name" value="QUINONE OXIDOREDUCTASE PIG3-RELATED"/>
    <property type="match status" value="1"/>
</dbReference>
<dbReference type="InterPro" id="IPR036291">
    <property type="entry name" value="NAD(P)-bd_dom_sf"/>
</dbReference>